<keyword evidence="2" id="KW-1133">Transmembrane helix</keyword>
<keyword evidence="1" id="KW-1015">Disulfide bond</keyword>
<protein>
    <recommendedName>
        <fullName evidence="3">EGF-like domain-containing protein</fullName>
    </recommendedName>
</protein>
<keyword evidence="1" id="KW-0245">EGF-like domain</keyword>
<comment type="caution">
    <text evidence="1">Lacks conserved residue(s) required for the propagation of feature annotation.</text>
</comment>
<dbReference type="InterPro" id="IPR000742">
    <property type="entry name" value="EGF"/>
</dbReference>
<name>A0AA39H5V0_9BILA</name>
<evidence type="ECO:0000256" key="2">
    <source>
        <dbReference type="SAM" id="Phobius"/>
    </source>
</evidence>
<dbReference type="AlphaFoldDB" id="A0AA39H5V0"/>
<keyword evidence="2" id="KW-0472">Membrane</keyword>
<reference evidence="4" key="1">
    <citation type="submission" date="2023-06" db="EMBL/GenBank/DDBJ databases">
        <title>Genomic analysis of the entomopathogenic nematode Steinernema hermaphroditum.</title>
        <authorList>
            <person name="Schwarz E.M."/>
            <person name="Heppert J.K."/>
            <person name="Baniya A."/>
            <person name="Schwartz H.T."/>
            <person name="Tan C.-H."/>
            <person name="Antoshechkin I."/>
            <person name="Sternberg P.W."/>
            <person name="Goodrich-Blair H."/>
            <person name="Dillman A.R."/>
        </authorList>
    </citation>
    <scope>NUCLEOTIDE SEQUENCE</scope>
    <source>
        <strain evidence="4">PS9179</strain>
        <tissue evidence="4">Whole animal</tissue>
    </source>
</reference>
<feature type="transmembrane region" description="Helical" evidence="2">
    <location>
        <begin position="165"/>
        <end position="188"/>
    </location>
</feature>
<dbReference type="PROSITE" id="PS50026">
    <property type="entry name" value="EGF_3"/>
    <property type="match status" value="1"/>
</dbReference>
<keyword evidence="5" id="KW-1185">Reference proteome</keyword>
<proteinExistence type="predicted"/>
<evidence type="ECO:0000259" key="3">
    <source>
        <dbReference type="PROSITE" id="PS50026"/>
    </source>
</evidence>
<organism evidence="4 5">
    <name type="scientific">Steinernema hermaphroditum</name>
    <dbReference type="NCBI Taxonomy" id="289476"/>
    <lineage>
        <taxon>Eukaryota</taxon>
        <taxon>Metazoa</taxon>
        <taxon>Ecdysozoa</taxon>
        <taxon>Nematoda</taxon>
        <taxon>Chromadorea</taxon>
        <taxon>Rhabditida</taxon>
        <taxon>Tylenchina</taxon>
        <taxon>Panagrolaimomorpha</taxon>
        <taxon>Strongyloidoidea</taxon>
        <taxon>Steinernematidae</taxon>
        <taxon>Steinernema</taxon>
    </lineage>
</organism>
<feature type="disulfide bond" evidence="1">
    <location>
        <begin position="136"/>
        <end position="145"/>
    </location>
</feature>
<dbReference type="EMBL" id="JAUCMV010000005">
    <property type="protein sequence ID" value="KAK0399314.1"/>
    <property type="molecule type" value="Genomic_DNA"/>
</dbReference>
<gene>
    <name evidence="4" type="ORF">QR680_002988</name>
</gene>
<dbReference type="Proteomes" id="UP001175271">
    <property type="component" value="Unassembled WGS sequence"/>
</dbReference>
<evidence type="ECO:0000313" key="4">
    <source>
        <dbReference type="EMBL" id="KAK0399314.1"/>
    </source>
</evidence>
<sequence length="208" mass="23554">MRPQSPKLNTHEAPFLNHATAVRIIAKASSVIHRRRRATGSAATITVKRAWYAIFCIGLLAPSCGRLTFMVSFNYQFYGCATNRLRSQPPFHTPLTLDQAKIERNCTAPLDRLWCHNGGICREVYESTGFKAICLCREHFIGRRCETIYNAYLTESALQQRLETAALPILITLLILLTCVLSCAFYMFRRDARNYSIGSPNTRISDCI</sequence>
<accession>A0AA39H5V0</accession>
<keyword evidence="2" id="KW-0812">Transmembrane</keyword>
<dbReference type="Gene3D" id="2.10.25.10">
    <property type="entry name" value="Laminin"/>
    <property type="match status" value="1"/>
</dbReference>
<dbReference type="SUPFAM" id="SSF57196">
    <property type="entry name" value="EGF/Laminin"/>
    <property type="match status" value="1"/>
</dbReference>
<feature type="transmembrane region" description="Helical" evidence="2">
    <location>
        <begin position="50"/>
        <end position="69"/>
    </location>
</feature>
<comment type="caution">
    <text evidence="4">The sequence shown here is derived from an EMBL/GenBank/DDBJ whole genome shotgun (WGS) entry which is preliminary data.</text>
</comment>
<dbReference type="PROSITE" id="PS00022">
    <property type="entry name" value="EGF_1"/>
    <property type="match status" value="1"/>
</dbReference>
<evidence type="ECO:0000256" key="1">
    <source>
        <dbReference type="PROSITE-ProRule" id="PRU00076"/>
    </source>
</evidence>
<evidence type="ECO:0000313" key="5">
    <source>
        <dbReference type="Proteomes" id="UP001175271"/>
    </source>
</evidence>
<feature type="domain" description="EGF-like" evidence="3">
    <location>
        <begin position="102"/>
        <end position="146"/>
    </location>
</feature>